<evidence type="ECO:0000256" key="3">
    <source>
        <dbReference type="ARBA" id="ARBA00022448"/>
    </source>
</evidence>
<evidence type="ECO:0000256" key="4">
    <source>
        <dbReference type="ARBA" id="ARBA00022525"/>
    </source>
</evidence>
<keyword evidence="6" id="KW-0843">Virulence</keyword>
<dbReference type="Pfam" id="PF09392">
    <property type="entry name" value="T3SS_needle_F"/>
    <property type="match status" value="1"/>
</dbReference>
<dbReference type="AlphaFoldDB" id="D4BKF7"/>
<reference evidence="8 9" key="1">
    <citation type="submission" date="2010-02" db="EMBL/GenBank/DDBJ databases">
        <authorList>
            <person name="Weinstock G."/>
            <person name="Sodergren E."/>
            <person name="Clifton S."/>
            <person name="Fulton L."/>
            <person name="Fulton B."/>
            <person name="Courtney L."/>
            <person name="Fronick C."/>
            <person name="Harrison M."/>
            <person name="Strong C."/>
            <person name="Farmer C."/>
            <person name="Delahaunty K."/>
            <person name="Markovic C."/>
            <person name="Hall O."/>
            <person name="Minx P."/>
            <person name="Tomlinson C."/>
            <person name="Mitreva M."/>
            <person name="Nelson J."/>
            <person name="Hou S."/>
            <person name="Wollam A."/>
            <person name="Pepin K.H."/>
            <person name="Johnson M."/>
            <person name="Bhonagiri V."/>
            <person name="Zhang X."/>
            <person name="Suruliraj S."/>
            <person name="Warren W."/>
            <person name="Chinwalla A."/>
            <person name="Mardis E.R."/>
            <person name="Wilson R.K."/>
        </authorList>
    </citation>
    <scope>NUCLEOTIDE SEQUENCE [LARGE SCALE GENOMIC DNA]</scope>
    <source>
        <strain evidence="8 9">ATCC 29220</strain>
    </source>
</reference>
<dbReference type="GO" id="GO:0030254">
    <property type="term" value="P:protein secretion by the type III secretion system"/>
    <property type="evidence" value="ECO:0007669"/>
    <property type="project" value="InterPro"/>
</dbReference>
<accession>D4BKF7</accession>
<evidence type="ECO:0000256" key="1">
    <source>
        <dbReference type="ARBA" id="ARBA00004241"/>
    </source>
</evidence>
<dbReference type="GO" id="GO:0030257">
    <property type="term" value="C:type III protein secretion system complex"/>
    <property type="evidence" value="ECO:0007669"/>
    <property type="project" value="InterPro"/>
</dbReference>
<name>D4BKF7_9ENTR</name>
<comment type="similarity">
    <text evidence="7">Belongs to the SctF family.</text>
</comment>
<evidence type="ECO:0000313" key="9">
    <source>
        <dbReference type="Proteomes" id="UP000003880"/>
    </source>
</evidence>
<evidence type="ECO:0000256" key="5">
    <source>
        <dbReference type="ARBA" id="ARBA00022927"/>
    </source>
</evidence>
<organism evidence="8 9">
    <name type="scientific">Citrobacter youngae ATCC 29220</name>
    <dbReference type="NCBI Taxonomy" id="500640"/>
    <lineage>
        <taxon>Bacteria</taxon>
        <taxon>Pseudomonadati</taxon>
        <taxon>Pseudomonadota</taxon>
        <taxon>Gammaproteobacteria</taxon>
        <taxon>Enterobacterales</taxon>
        <taxon>Enterobacteriaceae</taxon>
        <taxon>Citrobacter</taxon>
        <taxon>Citrobacter freundii complex</taxon>
    </lineage>
</organism>
<comment type="subcellular location">
    <subcellularLocation>
        <location evidence="1">Cell surface</location>
    </subcellularLocation>
    <subcellularLocation>
        <location evidence="2">Secreted</location>
    </subcellularLocation>
</comment>
<evidence type="ECO:0000256" key="2">
    <source>
        <dbReference type="ARBA" id="ARBA00004613"/>
    </source>
</evidence>
<keyword evidence="3" id="KW-0813">Transport</keyword>
<proteinExistence type="inferred from homology"/>
<dbReference type="Gene3D" id="1.20.58.90">
    <property type="match status" value="1"/>
</dbReference>
<evidence type="ECO:0000256" key="6">
    <source>
        <dbReference type="ARBA" id="ARBA00023026"/>
    </source>
</evidence>
<dbReference type="InterPro" id="IPR021123">
    <property type="entry name" value="T3SS_needle-like"/>
</dbReference>
<dbReference type="InterPro" id="IPR037203">
    <property type="entry name" value="T3SS_needle-like_sf"/>
</dbReference>
<protein>
    <submittedName>
        <fullName evidence="8">Type III secretion apparatus needle protein</fullName>
    </submittedName>
</protein>
<dbReference type="HOGENOM" id="CLU_198121_1_0_6"/>
<comment type="caution">
    <text evidence="8">The sequence shown here is derived from an EMBL/GenBank/DDBJ whole genome shotgun (WGS) entry which is preliminary data.</text>
</comment>
<keyword evidence="5" id="KW-0653">Protein transport</keyword>
<sequence>MRESNFMGIESVNSELAVNASSSWANVQNNMSAAALNNPLDMLRIQEWAQQYSTAVQLDSSIIKMFKDLLSGITSKI</sequence>
<dbReference type="SUPFAM" id="SSF140129">
    <property type="entry name" value="MxiH-like"/>
    <property type="match status" value="1"/>
</dbReference>
<keyword evidence="4" id="KW-0964">Secreted</keyword>
<dbReference type="GO" id="GO:0005576">
    <property type="term" value="C:extracellular region"/>
    <property type="evidence" value="ECO:0007669"/>
    <property type="project" value="UniProtKB-SubCell"/>
</dbReference>
<dbReference type="InterPro" id="IPR011841">
    <property type="entry name" value="T3SS_needle_YscF"/>
</dbReference>
<dbReference type="GO" id="GO:0009986">
    <property type="term" value="C:cell surface"/>
    <property type="evidence" value="ECO:0007669"/>
    <property type="project" value="UniProtKB-SubCell"/>
</dbReference>
<dbReference type="Proteomes" id="UP000003880">
    <property type="component" value="Unassembled WGS sequence"/>
</dbReference>
<evidence type="ECO:0000313" key="8">
    <source>
        <dbReference type="EMBL" id="EFE05588.1"/>
    </source>
</evidence>
<dbReference type="NCBIfam" id="TIGR02105">
    <property type="entry name" value="III_needle"/>
    <property type="match status" value="1"/>
</dbReference>
<dbReference type="EMBL" id="ABWL02000031">
    <property type="protein sequence ID" value="EFE05588.1"/>
    <property type="molecule type" value="Genomic_DNA"/>
</dbReference>
<evidence type="ECO:0000256" key="7">
    <source>
        <dbReference type="ARBA" id="ARBA00035658"/>
    </source>
</evidence>
<gene>
    <name evidence="8" type="primary">eprI</name>
    <name evidence="8" type="ORF">CIT292_11034</name>
</gene>